<dbReference type="EMBL" id="BSXW01012546">
    <property type="protein sequence ID" value="GMF66111.1"/>
    <property type="molecule type" value="Genomic_DNA"/>
</dbReference>
<dbReference type="InterPro" id="IPR007074">
    <property type="entry name" value="LicD/FKTN/FKRP_NTP_transf"/>
</dbReference>
<dbReference type="Pfam" id="PF04991">
    <property type="entry name" value="LicD"/>
    <property type="match status" value="1"/>
</dbReference>
<accession>A0A9W6YK48</accession>
<dbReference type="PANTHER" id="PTHR43404">
    <property type="entry name" value="LIPOPOLYSACCHARIDE CHOLINEPHOSPHOTRANSFERASE LICD"/>
    <property type="match status" value="1"/>
</dbReference>
<dbReference type="PANTHER" id="PTHR43404:SF1">
    <property type="entry name" value="MNN4P"/>
    <property type="match status" value="1"/>
</dbReference>
<sequence length="210" mass="23816">MLENAEVVYWIDSGTLLGVYRARQLVPWDYNADMGVTVAGLELLRTTNNQTLEVPEGYQLTVFNSSLHEAGDTSPAVPVRFVDTKFGFYANIYAFKEFEGLFKDEIKSAAVLEEEEVVGNGVVVEKLIGTEPSEIWGRCTHCPVVGEDEDSEVTREPNATVAKHFRIPRDWVFPLRMCKLELFEVMCPAQMASYLMFIFGNKFLTPELWE</sequence>
<protein>
    <submittedName>
        <fullName evidence="2">Unnamed protein product</fullName>
    </submittedName>
</protein>
<dbReference type="Proteomes" id="UP001165083">
    <property type="component" value="Unassembled WGS sequence"/>
</dbReference>
<dbReference type="InterPro" id="IPR052942">
    <property type="entry name" value="LPS_cholinephosphotransferase"/>
</dbReference>
<gene>
    <name evidence="2" type="ORF">Plil01_001864900</name>
</gene>
<dbReference type="AlphaFoldDB" id="A0A9W6YK48"/>
<evidence type="ECO:0000259" key="1">
    <source>
        <dbReference type="Pfam" id="PF04991"/>
    </source>
</evidence>
<name>A0A9W6YK48_9STRA</name>
<keyword evidence="3" id="KW-1185">Reference proteome</keyword>
<evidence type="ECO:0000313" key="2">
    <source>
        <dbReference type="EMBL" id="GMF66111.1"/>
    </source>
</evidence>
<proteinExistence type="predicted"/>
<dbReference type="OrthoDB" id="444255at2759"/>
<reference evidence="2" key="1">
    <citation type="submission" date="2023-04" db="EMBL/GenBank/DDBJ databases">
        <title>Phytophthora lilii NBRC 32176.</title>
        <authorList>
            <person name="Ichikawa N."/>
            <person name="Sato H."/>
            <person name="Tonouchi N."/>
        </authorList>
    </citation>
    <scope>NUCLEOTIDE SEQUENCE</scope>
    <source>
        <strain evidence="2">NBRC 32176</strain>
    </source>
</reference>
<comment type="caution">
    <text evidence="2">The sequence shown here is derived from an EMBL/GenBank/DDBJ whole genome shotgun (WGS) entry which is preliminary data.</text>
</comment>
<organism evidence="2 3">
    <name type="scientific">Phytophthora lilii</name>
    <dbReference type="NCBI Taxonomy" id="2077276"/>
    <lineage>
        <taxon>Eukaryota</taxon>
        <taxon>Sar</taxon>
        <taxon>Stramenopiles</taxon>
        <taxon>Oomycota</taxon>
        <taxon>Peronosporomycetes</taxon>
        <taxon>Peronosporales</taxon>
        <taxon>Peronosporaceae</taxon>
        <taxon>Phytophthora</taxon>
    </lineage>
</organism>
<evidence type="ECO:0000313" key="3">
    <source>
        <dbReference type="Proteomes" id="UP001165083"/>
    </source>
</evidence>
<feature type="domain" description="LicD/FKTN/FKRP nucleotidyltransferase" evidence="1">
    <location>
        <begin position="6"/>
        <end position="60"/>
    </location>
</feature>
<dbReference type="GO" id="GO:0009100">
    <property type="term" value="P:glycoprotein metabolic process"/>
    <property type="evidence" value="ECO:0007669"/>
    <property type="project" value="UniProtKB-ARBA"/>
</dbReference>